<evidence type="ECO:0000313" key="7">
    <source>
        <dbReference type="Proteomes" id="UP000070529"/>
    </source>
</evidence>
<dbReference type="STRING" id="294935.ATN88_20340"/>
<dbReference type="Gene3D" id="3.40.190.290">
    <property type="match status" value="1"/>
</dbReference>
<keyword evidence="7" id="KW-1185">Reference proteome</keyword>
<dbReference type="RefSeq" id="WP_067415394.1">
    <property type="nucleotide sequence ID" value="NZ_LNTY01000033.1"/>
</dbReference>
<dbReference type="OrthoDB" id="196624at2"/>
<comment type="caution">
    <text evidence="6">The sequence shown here is derived from an EMBL/GenBank/DDBJ whole genome shotgun (WGS) entry which is preliminary data.</text>
</comment>
<dbReference type="InterPro" id="IPR036388">
    <property type="entry name" value="WH-like_DNA-bd_sf"/>
</dbReference>
<sequence>MNWTLDQLRAFVVSAELGSFSAAGRRLGKVQSRISSAIADLEVDLGFELFDRSGKYPTLTEGGKELLIEATAVLNQCERLQAMAQKVSSNEETSLTIACDEAISVEAFEQLIFELGVTYPNLRLTLTNGSRDDIATAVEECRADIGIMLRYNELATSLEFESVGHVNKVLVISNQHPLAKKKTLTLKDLQPYRQLVICDRTGTGRDTPLNANHWHVDSYFYIAELIINGAGWAIVPEHIANSNWYEGRLKIYPARPLGQSVMLDIGVVKRRDKSLSPVSQWLLNQMKQFFEEEQ</sequence>
<feature type="domain" description="HTH lysR-type" evidence="5">
    <location>
        <begin position="3"/>
        <end position="60"/>
    </location>
</feature>
<dbReference type="SUPFAM" id="SSF53850">
    <property type="entry name" value="Periplasmic binding protein-like II"/>
    <property type="match status" value="1"/>
</dbReference>
<accession>A0A135I8V5</accession>
<evidence type="ECO:0000256" key="2">
    <source>
        <dbReference type="ARBA" id="ARBA00023015"/>
    </source>
</evidence>
<dbReference type="SUPFAM" id="SSF46785">
    <property type="entry name" value="Winged helix' DNA-binding domain"/>
    <property type="match status" value="1"/>
</dbReference>
<dbReference type="PANTHER" id="PTHR30126">
    <property type="entry name" value="HTH-TYPE TRANSCRIPTIONAL REGULATOR"/>
    <property type="match status" value="1"/>
</dbReference>
<dbReference type="InterPro" id="IPR005119">
    <property type="entry name" value="LysR_subst-bd"/>
</dbReference>
<reference evidence="6 7" key="1">
    <citation type="submission" date="2015-11" db="EMBL/GenBank/DDBJ databases">
        <title>Genomic Taxonomy of the Vibrionaceae.</title>
        <authorList>
            <person name="Gomez-Gil B."/>
            <person name="Enciso-Ibarra J."/>
        </authorList>
    </citation>
    <scope>NUCLEOTIDE SEQUENCE [LARGE SCALE GENOMIC DNA]</scope>
    <source>
        <strain evidence="6 7">CAIM 912</strain>
    </source>
</reference>
<dbReference type="GO" id="GO:0000976">
    <property type="term" value="F:transcription cis-regulatory region binding"/>
    <property type="evidence" value="ECO:0007669"/>
    <property type="project" value="TreeGrafter"/>
</dbReference>
<dbReference type="CDD" id="cd05466">
    <property type="entry name" value="PBP2_LTTR_substrate"/>
    <property type="match status" value="1"/>
</dbReference>
<keyword evidence="4" id="KW-0804">Transcription</keyword>
<dbReference type="EMBL" id="LNTY01000033">
    <property type="protein sequence ID" value="KXF81848.1"/>
    <property type="molecule type" value="Genomic_DNA"/>
</dbReference>
<dbReference type="Pfam" id="PF03466">
    <property type="entry name" value="LysR_substrate"/>
    <property type="match status" value="1"/>
</dbReference>
<evidence type="ECO:0000256" key="1">
    <source>
        <dbReference type="ARBA" id="ARBA00009437"/>
    </source>
</evidence>
<dbReference type="GO" id="GO:0003700">
    <property type="term" value="F:DNA-binding transcription factor activity"/>
    <property type="evidence" value="ECO:0007669"/>
    <property type="project" value="InterPro"/>
</dbReference>
<evidence type="ECO:0000256" key="3">
    <source>
        <dbReference type="ARBA" id="ARBA00023125"/>
    </source>
</evidence>
<gene>
    <name evidence="6" type="ORF">ATN88_20340</name>
</gene>
<comment type="similarity">
    <text evidence="1">Belongs to the LysR transcriptional regulatory family.</text>
</comment>
<dbReference type="Pfam" id="PF00126">
    <property type="entry name" value="HTH_1"/>
    <property type="match status" value="1"/>
</dbReference>
<protein>
    <submittedName>
        <fullName evidence="6">LysR family transcriptional regulator</fullName>
    </submittedName>
</protein>
<keyword evidence="2" id="KW-0805">Transcription regulation</keyword>
<dbReference type="PANTHER" id="PTHR30126:SF91">
    <property type="entry name" value="LYSR FAMILY TRANSCRIPTIONAL REGULATOR"/>
    <property type="match status" value="1"/>
</dbReference>
<keyword evidence="3" id="KW-0238">DNA-binding</keyword>
<organism evidence="6 7">
    <name type="scientific">Enterovibrio coralii</name>
    <dbReference type="NCBI Taxonomy" id="294935"/>
    <lineage>
        <taxon>Bacteria</taxon>
        <taxon>Pseudomonadati</taxon>
        <taxon>Pseudomonadota</taxon>
        <taxon>Gammaproteobacteria</taxon>
        <taxon>Vibrionales</taxon>
        <taxon>Vibrionaceae</taxon>
        <taxon>Enterovibrio</taxon>
    </lineage>
</organism>
<evidence type="ECO:0000259" key="5">
    <source>
        <dbReference type="PROSITE" id="PS50931"/>
    </source>
</evidence>
<dbReference type="Gene3D" id="1.10.10.10">
    <property type="entry name" value="Winged helix-like DNA-binding domain superfamily/Winged helix DNA-binding domain"/>
    <property type="match status" value="1"/>
</dbReference>
<dbReference type="Proteomes" id="UP000070529">
    <property type="component" value="Unassembled WGS sequence"/>
</dbReference>
<evidence type="ECO:0000313" key="6">
    <source>
        <dbReference type="EMBL" id="KXF81848.1"/>
    </source>
</evidence>
<evidence type="ECO:0000256" key="4">
    <source>
        <dbReference type="ARBA" id="ARBA00023163"/>
    </source>
</evidence>
<proteinExistence type="inferred from homology"/>
<dbReference type="InterPro" id="IPR036390">
    <property type="entry name" value="WH_DNA-bd_sf"/>
</dbReference>
<dbReference type="PROSITE" id="PS50931">
    <property type="entry name" value="HTH_LYSR"/>
    <property type="match status" value="1"/>
</dbReference>
<name>A0A135I8V5_9GAMM</name>
<dbReference type="AlphaFoldDB" id="A0A135I8V5"/>
<dbReference type="InterPro" id="IPR000847">
    <property type="entry name" value="LysR_HTH_N"/>
</dbReference>